<keyword evidence="25" id="KW-1185">Reference proteome</keyword>
<feature type="transmembrane region" description="Helical" evidence="20">
    <location>
        <begin position="173"/>
        <end position="193"/>
    </location>
</feature>
<keyword evidence="10" id="KW-0418">Kinase</keyword>
<dbReference type="CDD" id="cd00212">
    <property type="entry name" value="PTS_IIB_glc"/>
    <property type="match status" value="1"/>
</dbReference>
<dbReference type="PROSITE" id="PS51103">
    <property type="entry name" value="PTS_EIIC_TYPE_1"/>
    <property type="match status" value="1"/>
</dbReference>
<evidence type="ECO:0000256" key="6">
    <source>
        <dbReference type="ARBA" id="ARBA00022597"/>
    </source>
</evidence>
<protein>
    <recommendedName>
        <fullName evidence="15">PTS system glucose-specific EIIA component</fullName>
    </recommendedName>
    <alternativeName>
        <fullName evidence="18">EIIA-Glc</fullName>
    </alternativeName>
    <alternativeName>
        <fullName evidence="17">EIII-Glc</fullName>
    </alternativeName>
    <alternativeName>
        <fullName evidence="16">Glucose-specific phosphotransferase enzyme IIA component</fullName>
    </alternativeName>
</protein>
<keyword evidence="12 20" id="KW-1133">Transmembrane helix</keyword>
<evidence type="ECO:0000256" key="4">
    <source>
        <dbReference type="ARBA" id="ARBA00022475"/>
    </source>
</evidence>
<feature type="transmembrane region" description="Helical" evidence="20">
    <location>
        <begin position="354"/>
        <end position="373"/>
    </location>
</feature>
<dbReference type="GO" id="GO:0090589">
    <property type="term" value="F:protein-phosphocysteine-trehalose phosphotransferase system transporter activity"/>
    <property type="evidence" value="ECO:0007669"/>
    <property type="project" value="TreeGrafter"/>
</dbReference>
<keyword evidence="6" id="KW-0762">Sugar transport</keyword>
<dbReference type="InterPro" id="IPR018113">
    <property type="entry name" value="PTrfase_EIIB_Cys"/>
</dbReference>
<dbReference type="GO" id="GO:0008982">
    <property type="term" value="F:protein-N(PI)-phosphohistidine-sugar phosphotransferase activity"/>
    <property type="evidence" value="ECO:0007669"/>
    <property type="project" value="InterPro"/>
</dbReference>
<evidence type="ECO:0000259" key="23">
    <source>
        <dbReference type="PROSITE" id="PS51103"/>
    </source>
</evidence>
<dbReference type="SUPFAM" id="SSF51261">
    <property type="entry name" value="Duplicated hybrid motif"/>
    <property type="match status" value="1"/>
</dbReference>
<evidence type="ECO:0000256" key="19">
    <source>
        <dbReference type="PROSITE-ProRule" id="PRU00421"/>
    </source>
</evidence>
<feature type="transmembrane region" description="Helical" evidence="20">
    <location>
        <begin position="419"/>
        <end position="444"/>
    </location>
</feature>
<dbReference type="PROSITE" id="PS01035">
    <property type="entry name" value="PTS_EIIB_TYPE_1_CYS"/>
    <property type="match status" value="1"/>
</dbReference>
<dbReference type="PROSITE" id="PS00371">
    <property type="entry name" value="PTS_EIIA_TYPE_1_HIS"/>
    <property type="match status" value="1"/>
</dbReference>
<dbReference type="InterPro" id="IPR050558">
    <property type="entry name" value="PTS_Sugar-Specific_Components"/>
</dbReference>
<dbReference type="InterPro" id="IPR011055">
    <property type="entry name" value="Dup_hybrid_motif"/>
</dbReference>
<dbReference type="PANTHER" id="PTHR30175">
    <property type="entry name" value="PHOSPHOTRANSFERASE SYSTEM TRANSPORT PROTEIN"/>
    <property type="match status" value="1"/>
</dbReference>
<keyword evidence="4" id="KW-1003">Cell membrane</keyword>
<evidence type="ECO:0000256" key="1">
    <source>
        <dbReference type="ARBA" id="ARBA00001947"/>
    </source>
</evidence>
<keyword evidence="9 20" id="KW-0812">Transmembrane</keyword>
<feature type="transmembrane region" description="Helical" evidence="20">
    <location>
        <begin position="143"/>
        <end position="166"/>
    </location>
</feature>
<evidence type="ECO:0000256" key="2">
    <source>
        <dbReference type="ARBA" id="ARBA00004651"/>
    </source>
</evidence>
<dbReference type="PROSITE" id="PS51093">
    <property type="entry name" value="PTS_EIIA_TYPE_1"/>
    <property type="match status" value="1"/>
</dbReference>
<dbReference type="GO" id="GO:0005886">
    <property type="term" value="C:plasma membrane"/>
    <property type="evidence" value="ECO:0007669"/>
    <property type="project" value="UniProtKB-SubCell"/>
</dbReference>
<evidence type="ECO:0000313" key="24">
    <source>
        <dbReference type="EMBL" id="SFN24803.1"/>
    </source>
</evidence>
<evidence type="ECO:0000256" key="18">
    <source>
        <dbReference type="ARBA" id="ARBA00042873"/>
    </source>
</evidence>
<comment type="cofactor">
    <cofactor evidence="1">
        <name>Zn(2+)</name>
        <dbReference type="ChEBI" id="CHEBI:29105"/>
    </cofactor>
</comment>
<dbReference type="RefSeq" id="WP_092876996.1">
    <property type="nucleotide sequence ID" value="NZ_FOVC01000004.1"/>
</dbReference>
<evidence type="ECO:0000259" key="21">
    <source>
        <dbReference type="PROSITE" id="PS51093"/>
    </source>
</evidence>
<comment type="function">
    <text evidence="14">The phosphoenolpyruvate-dependent sugar phosphotransferase system (sugar PTS), a major carbohydrate active transport system, catalyzes the phosphorylation of incoming sugar substrates concomitantly with their translocation across the cell membrane. The enzyme II complex composed of PtsG and Crr is involved in glucose transport.</text>
</comment>
<dbReference type="SUPFAM" id="SSF55604">
    <property type="entry name" value="Glucose permease domain IIB"/>
    <property type="match status" value="1"/>
</dbReference>
<dbReference type="GO" id="GO:0009401">
    <property type="term" value="P:phosphoenolpyruvate-dependent sugar phosphotransferase system"/>
    <property type="evidence" value="ECO:0007669"/>
    <property type="project" value="UniProtKB-KW"/>
</dbReference>
<keyword evidence="5" id="KW-0597">Phosphoprotein</keyword>
<dbReference type="OrthoDB" id="92465at2"/>
<dbReference type="PANTHER" id="PTHR30175:SF1">
    <property type="entry name" value="PTS SYSTEM ARBUTIN-, CELLOBIOSE-, AND SALICIN-SPECIFIC EIIBC COMPONENT-RELATED"/>
    <property type="match status" value="1"/>
</dbReference>
<reference evidence="25" key="1">
    <citation type="submission" date="2016-10" db="EMBL/GenBank/DDBJ databases">
        <authorList>
            <person name="Varghese N."/>
            <person name="Submissions S."/>
        </authorList>
    </citation>
    <scope>NUCLEOTIDE SEQUENCE [LARGE SCALE GENOMIC DNA]</scope>
    <source>
        <strain evidence="25">N6PO6</strain>
    </source>
</reference>
<keyword evidence="8" id="KW-0598">Phosphotransferase system</keyword>
<evidence type="ECO:0000256" key="3">
    <source>
        <dbReference type="ARBA" id="ARBA00022448"/>
    </source>
</evidence>
<dbReference type="AlphaFoldDB" id="A0A1I4XH33"/>
<dbReference type="NCBIfam" id="TIGR00830">
    <property type="entry name" value="PTBA"/>
    <property type="match status" value="1"/>
</dbReference>
<feature type="domain" description="PTS EIIB type-1" evidence="22">
    <location>
        <begin position="4"/>
        <end position="86"/>
    </location>
</feature>
<dbReference type="GO" id="GO:0016301">
    <property type="term" value="F:kinase activity"/>
    <property type="evidence" value="ECO:0007669"/>
    <property type="project" value="UniProtKB-KW"/>
</dbReference>
<dbReference type="FunFam" id="2.70.70.10:FF:000001">
    <property type="entry name" value="PTS system glucose-specific IIA component"/>
    <property type="match status" value="1"/>
</dbReference>
<dbReference type="NCBIfam" id="TIGR01995">
    <property type="entry name" value="PTS-II-ABC-beta"/>
    <property type="match status" value="1"/>
</dbReference>
<comment type="subcellular location">
    <subcellularLocation>
        <location evidence="2">Cell membrane</location>
        <topology evidence="2">Multi-pass membrane protein</topology>
    </subcellularLocation>
</comment>
<dbReference type="Pfam" id="PF00367">
    <property type="entry name" value="PTS_EIIB"/>
    <property type="match status" value="1"/>
</dbReference>
<dbReference type="InterPro" id="IPR013013">
    <property type="entry name" value="PTS_EIIC_1"/>
</dbReference>
<evidence type="ECO:0000256" key="8">
    <source>
        <dbReference type="ARBA" id="ARBA00022683"/>
    </source>
</evidence>
<dbReference type="GO" id="GO:0015771">
    <property type="term" value="P:trehalose transport"/>
    <property type="evidence" value="ECO:0007669"/>
    <property type="project" value="TreeGrafter"/>
</dbReference>
<feature type="transmembrane region" description="Helical" evidence="20">
    <location>
        <begin position="321"/>
        <end position="342"/>
    </location>
</feature>
<dbReference type="InterPro" id="IPR011297">
    <property type="entry name" value="PTS_IIABC_b_glu"/>
</dbReference>
<gene>
    <name evidence="24" type="ORF">SAMN05216516_104122</name>
</gene>
<evidence type="ECO:0000313" key="25">
    <source>
        <dbReference type="Proteomes" id="UP000242222"/>
    </source>
</evidence>
<proteinExistence type="predicted"/>
<dbReference type="Proteomes" id="UP000242222">
    <property type="component" value="Unassembled WGS sequence"/>
</dbReference>
<dbReference type="InterPro" id="IPR036878">
    <property type="entry name" value="Glu_permease_IIB"/>
</dbReference>
<feature type="active site" description="Phosphocysteine intermediate; for EIIB activity" evidence="19">
    <location>
        <position position="26"/>
    </location>
</feature>
<evidence type="ECO:0000256" key="20">
    <source>
        <dbReference type="SAM" id="Phobius"/>
    </source>
</evidence>
<feature type="transmembrane region" description="Helical" evidence="20">
    <location>
        <begin position="284"/>
        <end position="309"/>
    </location>
</feature>
<evidence type="ECO:0000259" key="22">
    <source>
        <dbReference type="PROSITE" id="PS51098"/>
    </source>
</evidence>
<dbReference type="InterPro" id="IPR001127">
    <property type="entry name" value="PTS_EIIA_1_perm"/>
</dbReference>
<keyword evidence="13 20" id="KW-0472">Membrane</keyword>
<feature type="transmembrane region" description="Helical" evidence="20">
    <location>
        <begin position="102"/>
        <end position="123"/>
    </location>
</feature>
<evidence type="ECO:0000256" key="17">
    <source>
        <dbReference type="ARBA" id="ARBA00042526"/>
    </source>
</evidence>
<dbReference type="STRING" id="1367852.SAMN05216516_104122"/>
<evidence type="ECO:0000256" key="7">
    <source>
        <dbReference type="ARBA" id="ARBA00022679"/>
    </source>
</evidence>
<accession>A0A1I4XH33</accession>
<feature type="domain" description="PTS EIIC type-1" evidence="23">
    <location>
        <begin position="104"/>
        <end position="457"/>
    </location>
</feature>
<dbReference type="PROSITE" id="PS51098">
    <property type="entry name" value="PTS_EIIB_TYPE_1"/>
    <property type="match status" value="1"/>
</dbReference>
<dbReference type="EMBL" id="FOVC01000004">
    <property type="protein sequence ID" value="SFN24803.1"/>
    <property type="molecule type" value="Genomic_DNA"/>
</dbReference>
<feature type="transmembrane region" description="Helical" evidence="20">
    <location>
        <begin position="380"/>
        <end position="399"/>
    </location>
</feature>
<feature type="domain" description="PTS EIIA type-1" evidence="21">
    <location>
        <begin position="494"/>
        <end position="598"/>
    </location>
</feature>
<evidence type="ECO:0000256" key="15">
    <source>
        <dbReference type="ARBA" id="ARBA00039163"/>
    </source>
</evidence>
<evidence type="ECO:0000256" key="5">
    <source>
        <dbReference type="ARBA" id="ARBA00022553"/>
    </source>
</evidence>
<evidence type="ECO:0000256" key="16">
    <source>
        <dbReference type="ARBA" id="ARBA00042296"/>
    </source>
</evidence>
<keyword evidence="11" id="KW-0862">Zinc</keyword>
<feature type="transmembrane region" description="Helical" evidence="20">
    <location>
        <begin position="243"/>
        <end position="264"/>
    </location>
</feature>
<evidence type="ECO:0000256" key="14">
    <source>
        <dbReference type="ARBA" id="ARBA00037252"/>
    </source>
</evidence>
<dbReference type="InterPro" id="IPR001996">
    <property type="entry name" value="PTS_IIB_1"/>
</dbReference>
<feature type="transmembrane region" description="Helical" evidence="20">
    <location>
        <begin position="213"/>
        <end position="231"/>
    </location>
</feature>
<organism evidence="24 25">
    <name type="scientific">Izhakiella capsodis</name>
    <dbReference type="NCBI Taxonomy" id="1367852"/>
    <lineage>
        <taxon>Bacteria</taxon>
        <taxon>Pseudomonadati</taxon>
        <taxon>Pseudomonadota</taxon>
        <taxon>Gammaproteobacteria</taxon>
        <taxon>Enterobacterales</taxon>
        <taxon>Erwiniaceae</taxon>
        <taxon>Izhakiella</taxon>
    </lineage>
</organism>
<evidence type="ECO:0000256" key="13">
    <source>
        <dbReference type="ARBA" id="ARBA00023136"/>
    </source>
</evidence>
<dbReference type="InterPro" id="IPR003352">
    <property type="entry name" value="PTS_EIIC"/>
</dbReference>
<keyword evidence="7" id="KW-0808">Transferase</keyword>
<dbReference type="Pfam" id="PF02378">
    <property type="entry name" value="PTS_EIIC"/>
    <property type="match status" value="1"/>
</dbReference>
<evidence type="ECO:0000256" key="9">
    <source>
        <dbReference type="ARBA" id="ARBA00022692"/>
    </source>
</evidence>
<keyword evidence="3" id="KW-0813">Transport</keyword>
<dbReference type="Gene3D" id="2.70.70.10">
    <property type="entry name" value="Glucose Permease (Domain IIA)"/>
    <property type="match status" value="1"/>
</dbReference>
<evidence type="ECO:0000256" key="10">
    <source>
        <dbReference type="ARBA" id="ARBA00022777"/>
    </source>
</evidence>
<dbReference type="Pfam" id="PF00358">
    <property type="entry name" value="PTS_EIIA_1"/>
    <property type="match status" value="1"/>
</dbReference>
<evidence type="ECO:0000256" key="12">
    <source>
        <dbReference type="ARBA" id="ARBA00022989"/>
    </source>
</evidence>
<dbReference type="Gene3D" id="3.30.1360.60">
    <property type="entry name" value="Glucose permease domain IIB"/>
    <property type="match status" value="1"/>
</dbReference>
<name>A0A1I4XH33_9GAMM</name>
<evidence type="ECO:0000256" key="11">
    <source>
        <dbReference type="ARBA" id="ARBA00022833"/>
    </source>
</evidence>
<sequence>MNAKQLAGSVLALVGSTPNIITAMHCATRLRLTLKDTSLVQDSEINALDGVISTVNSGGQFQIIIGNRVSEVYKELALLIGESTVENAQDAPAQRQPVVSRFIDVVSSIFTPLMGAMAAAGILKGLLTITLATGWLTKTDDSWRIMWAASDGLFYFLPILLAATAAKKFQCNVYVAMSIAAALVYPDMLTLALPGETVSFFGLPVVVVRYTSSVIPIIITVWVMSLLEFRLNRWIHETVRNVLTPFILLCIMVPLTLATIGPVSTLASEMLAAIFVSIYQFSPAISSGLFAACWQVLVIFGIHWGFAALFMNDIAVTGRSYLKAATAPAIFSQAGAILAVMLKTRDPKLKTLSASAFISALFGITEPGVYGVTLKLKRPFICATVAAAIGGMVVGWAHSSALSMGITGLLTLPIYYGHGFGGFLVGCAIAFVLAALFTWFFGVIEELPTGEQKAPVDTQPAVATPAAPGSSYAHAEQIRMPFPGNIVPLQSVSDRVFSSGIVGRGCAVIPALGELHAPVDGVVSSVFDTGHAISLLSHQGAELLIHVGIDTVQLAGTCFIVMVKAGDTVCQGDLLLRFDIAGIIAAGLDITTPVVITNSDDYAEITLSPQTVGQTGDLLMTLNK</sequence>